<accession>A0AAW3MR79</accession>
<dbReference type="AlphaFoldDB" id="A0AAW3MR79"/>
<evidence type="ECO:0000313" key="2">
    <source>
        <dbReference type="Proteomes" id="UP000056453"/>
    </source>
</evidence>
<name>A0AAW3MR79_9BURK</name>
<protein>
    <submittedName>
        <fullName evidence="1">Uncharacterized protein</fullName>
    </submittedName>
</protein>
<dbReference type="RefSeq" id="WP_059925079.1">
    <property type="nucleotide sequence ID" value="NZ_LPBG01000047.1"/>
</dbReference>
<evidence type="ECO:0000313" key="1">
    <source>
        <dbReference type="EMBL" id="KVP98089.1"/>
    </source>
</evidence>
<gene>
    <name evidence="1" type="ORF">WJ96_05835</name>
</gene>
<keyword evidence="2" id="KW-1185">Reference proteome</keyword>
<proteinExistence type="predicted"/>
<reference evidence="1 2" key="1">
    <citation type="submission" date="2015-11" db="EMBL/GenBank/DDBJ databases">
        <title>Expanding the genomic diversity of Burkholderia species for the development of highly accurate diagnostics.</title>
        <authorList>
            <person name="Sahl J."/>
            <person name="Keim P."/>
            <person name="Wagner D."/>
        </authorList>
    </citation>
    <scope>NUCLEOTIDE SEQUENCE [LARGE SCALE GENOMIC DNA]</scope>
    <source>
        <strain evidence="1 2">MSMB1808WGS</strain>
    </source>
</reference>
<comment type="caution">
    <text evidence="1">The sequence shown here is derived from an EMBL/GenBank/DDBJ whole genome shotgun (WGS) entry which is preliminary data.</text>
</comment>
<organism evidence="1 2">
    <name type="scientific">Burkholderia ubonensis</name>
    <dbReference type="NCBI Taxonomy" id="101571"/>
    <lineage>
        <taxon>Bacteria</taxon>
        <taxon>Pseudomonadati</taxon>
        <taxon>Pseudomonadota</taxon>
        <taxon>Betaproteobacteria</taxon>
        <taxon>Burkholderiales</taxon>
        <taxon>Burkholderiaceae</taxon>
        <taxon>Burkholderia</taxon>
        <taxon>Burkholderia cepacia complex</taxon>
    </lineage>
</organism>
<dbReference type="Proteomes" id="UP000056453">
    <property type="component" value="Unassembled WGS sequence"/>
</dbReference>
<sequence length="148" mass="16222">MKKNVVSIALDDHTPMSDRLEIKLDGVVRGVVDLGVVEEQESPVMPALIILGFTAVNLVDEAGRCTRYTTDDFLKSRPMFYAGALPSLGVITLTTRWSEPLEEYRLDVAFNGAPVKSVNAGMNLKTLREILVQLGFTVGHIEEFAQAA</sequence>
<dbReference type="EMBL" id="LPBJ01000047">
    <property type="protein sequence ID" value="KVP98089.1"/>
    <property type="molecule type" value="Genomic_DNA"/>
</dbReference>